<organism evidence="1 3">
    <name type="scientific">Aneurinibacillus migulanus</name>
    <name type="common">Bacillus migulanus</name>
    <dbReference type="NCBI Taxonomy" id="47500"/>
    <lineage>
        <taxon>Bacteria</taxon>
        <taxon>Bacillati</taxon>
        <taxon>Bacillota</taxon>
        <taxon>Bacilli</taxon>
        <taxon>Bacillales</taxon>
        <taxon>Paenibacillaceae</taxon>
        <taxon>Aneurinibacillus group</taxon>
        <taxon>Aneurinibacillus</taxon>
    </lineage>
</organism>
<dbReference type="Proteomes" id="UP000037269">
    <property type="component" value="Unassembled WGS sequence"/>
</dbReference>
<dbReference type="EMBL" id="FNED01000028">
    <property type="protein sequence ID" value="SDJ79153.1"/>
    <property type="molecule type" value="Genomic_DNA"/>
</dbReference>
<gene>
    <name evidence="1" type="ORF">AF333_28700</name>
    <name evidence="2" type="ORF">SAMN04487909_12896</name>
</gene>
<evidence type="ECO:0000313" key="1">
    <source>
        <dbReference type="EMBL" id="KON90471.1"/>
    </source>
</evidence>
<reference evidence="1 3" key="1">
    <citation type="submission" date="2015-07" db="EMBL/GenBank/DDBJ databases">
        <title>Fjat-14205 dsm 2895.</title>
        <authorList>
            <person name="Liu B."/>
            <person name="Wang J."/>
            <person name="Zhu Y."/>
            <person name="Liu G."/>
            <person name="Chen Q."/>
            <person name="Chen Z."/>
            <person name="Lan J."/>
            <person name="Che J."/>
            <person name="Ge C."/>
            <person name="Shi H."/>
            <person name="Pan Z."/>
            <person name="Liu X."/>
        </authorList>
    </citation>
    <scope>NUCLEOTIDE SEQUENCE [LARGE SCALE GENOMIC DNA]</scope>
    <source>
        <strain evidence="1 3">DSM 2895</strain>
    </source>
</reference>
<keyword evidence="3" id="KW-1185">Reference proteome</keyword>
<dbReference type="RefSeq" id="WP_043063279.1">
    <property type="nucleotide sequence ID" value="NZ_BJOA01000092.1"/>
</dbReference>
<sequence length="115" mass="12495">MDGKQIFAGNAFKNAQLGDNTNFQGNENTQVKIEKNQTGISPDIFADFIQEIHKLPNEAERNEALGDAQKLQEAVKNGNLDRAKTLYTLFSNTLRDSAAGIAIARAIGFISGTPI</sequence>
<proteinExistence type="predicted"/>
<dbReference type="AlphaFoldDB" id="A0A0D1VL91"/>
<evidence type="ECO:0000313" key="3">
    <source>
        <dbReference type="Proteomes" id="UP000037269"/>
    </source>
</evidence>
<evidence type="ECO:0000313" key="2">
    <source>
        <dbReference type="EMBL" id="SDJ79153.1"/>
    </source>
</evidence>
<evidence type="ECO:0000313" key="4">
    <source>
        <dbReference type="Proteomes" id="UP000182836"/>
    </source>
</evidence>
<dbReference type="PATRIC" id="fig|47500.8.peg.5244"/>
<dbReference type="STRING" id="47500.AF333_28700"/>
<reference evidence="2 4" key="2">
    <citation type="submission" date="2016-10" db="EMBL/GenBank/DDBJ databases">
        <authorList>
            <person name="de Groot N.N."/>
        </authorList>
    </citation>
    <scope>NUCLEOTIDE SEQUENCE [LARGE SCALE GENOMIC DNA]</scope>
    <source>
        <strain evidence="2 4">DSM 2895</strain>
    </source>
</reference>
<dbReference type="EMBL" id="LGUG01000012">
    <property type="protein sequence ID" value="KON90471.1"/>
    <property type="molecule type" value="Genomic_DNA"/>
</dbReference>
<dbReference type="GeneID" id="42309113"/>
<protein>
    <submittedName>
        <fullName evidence="1">Uncharacterized protein</fullName>
    </submittedName>
</protein>
<name>A0A0D1VL91_ANEMI</name>
<dbReference type="Proteomes" id="UP000182836">
    <property type="component" value="Unassembled WGS sequence"/>
</dbReference>
<accession>A0A0D1VL91</accession>